<organism evidence="1 2">
    <name type="scientific">Armillaria gallica</name>
    <name type="common">Bulbous honey fungus</name>
    <name type="synonym">Armillaria bulbosa</name>
    <dbReference type="NCBI Taxonomy" id="47427"/>
    <lineage>
        <taxon>Eukaryota</taxon>
        <taxon>Fungi</taxon>
        <taxon>Dikarya</taxon>
        <taxon>Basidiomycota</taxon>
        <taxon>Agaricomycotina</taxon>
        <taxon>Agaricomycetes</taxon>
        <taxon>Agaricomycetidae</taxon>
        <taxon>Agaricales</taxon>
        <taxon>Marasmiineae</taxon>
        <taxon>Physalacriaceae</taxon>
        <taxon>Armillaria</taxon>
    </lineage>
</organism>
<dbReference type="InParanoid" id="A0A2H3DE31"/>
<proteinExistence type="predicted"/>
<dbReference type="Proteomes" id="UP000217790">
    <property type="component" value="Unassembled WGS sequence"/>
</dbReference>
<protein>
    <submittedName>
        <fullName evidence="1">Uncharacterized protein</fullName>
    </submittedName>
</protein>
<sequence length="135" mass="15165">QGWPLRNASDLDQVHAYRVFADDNTKVLGFEDLKLAFLCFEEKLVFVEALKDALHDLSVLVDEPPGSIDGDFAFSNQVTEYVIHHPLECGGRIRKPKEHDCWFKQSSVHAEGGLLLISFPDPDIVVSPTNIELCE</sequence>
<name>A0A2H3DE31_ARMGA</name>
<dbReference type="OrthoDB" id="3044295at2759"/>
<evidence type="ECO:0000313" key="1">
    <source>
        <dbReference type="EMBL" id="PBK86513.1"/>
    </source>
</evidence>
<evidence type="ECO:0000313" key="2">
    <source>
        <dbReference type="Proteomes" id="UP000217790"/>
    </source>
</evidence>
<feature type="non-terminal residue" evidence="1">
    <location>
        <position position="135"/>
    </location>
</feature>
<reference evidence="2" key="1">
    <citation type="journal article" date="2017" name="Nat. Ecol. Evol.">
        <title>Genome expansion and lineage-specific genetic innovations in the forest pathogenic fungi Armillaria.</title>
        <authorList>
            <person name="Sipos G."/>
            <person name="Prasanna A.N."/>
            <person name="Walter M.C."/>
            <person name="O'Connor E."/>
            <person name="Balint B."/>
            <person name="Krizsan K."/>
            <person name="Kiss B."/>
            <person name="Hess J."/>
            <person name="Varga T."/>
            <person name="Slot J."/>
            <person name="Riley R."/>
            <person name="Boka B."/>
            <person name="Rigling D."/>
            <person name="Barry K."/>
            <person name="Lee J."/>
            <person name="Mihaltcheva S."/>
            <person name="LaButti K."/>
            <person name="Lipzen A."/>
            <person name="Waldron R."/>
            <person name="Moloney N.M."/>
            <person name="Sperisen C."/>
            <person name="Kredics L."/>
            <person name="Vagvoelgyi C."/>
            <person name="Patrignani A."/>
            <person name="Fitzpatrick D."/>
            <person name="Nagy I."/>
            <person name="Doyle S."/>
            <person name="Anderson J.B."/>
            <person name="Grigoriev I.V."/>
            <person name="Gueldener U."/>
            <person name="Muensterkoetter M."/>
            <person name="Nagy L.G."/>
        </authorList>
    </citation>
    <scope>NUCLEOTIDE SEQUENCE [LARGE SCALE GENOMIC DNA]</scope>
    <source>
        <strain evidence="2">Ar21-2</strain>
    </source>
</reference>
<dbReference type="EMBL" id="KZ293683">
    <property type="protein sequence ID" value="PBK86513.1"/>
    <property type="molecule type" value="Genomic_DNA"/>
</dbReference>
<dbReference type="OMA" id="IVEYEMT"/>
<dbReference type="AlphaFoldDB" id="A0A2H3DE31"/>
<keyword evidence="2" id="KW-1185">Reference proteome</keyword>
<accession>A0A2H3DE31</accession>
<gene>
    <name evidence="1" type="ORF">ARMGADRAFT_882521</name>
</gene>
<feature type="non-terminal residue" evidence="1">
    <location>
        <position position="1"/>
    </location>
</feature>